<dbReference type="EMBL" id="JAAVJS010000886">
    <property type="protein sequence ID" value="NJX17637.1"/>
    <property type="molecule type" value="Genomic_DNA"/>
</dbReference>
<proteinExistence type="predicted"/>
<comment type="caution">
    <text evidence="1">The sequence shown here is derived from an EMBL/GenBank/DDBJ whole genome shotgun (WGS) entry which is preliminary data.</text>
</comment>
<dbReference type="InterPro" id="IPR036187">
    <property type="entry name" value="DNA_mismatch_repair_MutS_sf"/>
</dbReference>
<dbReference type="PANTHER" id="PTHR11361:SF34">
    <property type="entry name" value="DNA MISMATCH REPAIR PROTEIN MSH1, MITOCHONDRIAL"/>
    <property type="match status" value="1"/>
</dbReference>
<organism evidence="1 2">
    <name type="scientific">Tamlana crocina</name>
    <dbReference type="NCBI Taxonomy" id="393006"/>
    <lineage>
        <taxon>Bacteria</taxon>
        <taxon>Pseudomonadati</taxon>
        <taxon>Bacteroidota</taxon>
        <taxon>Flavobacteriia</taxon>
        <taxon>Flavobacteriales</taxon>
        <taxon>Flavobacteriaceae</taxon>
        <taxon>Tamlana</taxon>
    </lineage>
</organism>
<feature type="non-terminal residue" evidence="1">
    <location>
        <position position="1"/>
    </location>
</feature>
<dbReference type="PANTHER" id="PTHR11361">
    <property type="entry name" value="DNA MISMATCH REPAIR PROTEIN MUTS FAMILY MEMBER"/>
    <property type="match status" value="1"/>
</dbReference>
<accession>A0ABX1DHT8</accession>
<dbReference type="Gene3D" id="3.40.50.300">
    <property type="entry name" value="P-loop containing nucleotide triphosphate hydrolases"/>
    <property type="match status" value="1"/>
</dbReference>
<name>A0ABX1DHT8_9FLAO</name>
<dbReference type="InterPro" id="IPR045076">
    <property type="entry name" value="MutS"/>
</dbReference>
<dbReference type="SUPFAM" id="SSF52540">
    <property type="entry name" value="P-loop containing nucleoside triphosphate hydrolases"/>
    <property type="match status" value="1"/>
</dbReference>
<sequence length="93" mass="10723">EQEIFSKLVEWIGDYIQPVQQNAILIGQVDCLCSFAHHAVSNNYCKPEIDDSFELEIKNGRHPVIEKQLPLSETYVANDVYLDRESQQIIMIT</sequence>
<dbReference type="InterPro" id="IPR027417">
    <property type="entry name" value="P-loop_NTPase"/>
</dbReference>
<evidence type="ECO:0000313" key="1">
    <source>
        <dbReference type="EMBL" id="NJX17637.1"/>
    </source>
</evidence>
<dbReference type="SUPFAM" id="SSF48334">
    <property type="entry name" value="DNA repair protein MutS, domain III"/>
    <property type="match status" value="1"/>
</dbReference>
<gene>
    <name evidence="1" type="ORF">HC176_19395</name>
</gene>
<protein>
    <submittedName>
        <fullName evidence="1">DNA mismatch repair protein MutS</fullName>
    </submittedName>
</protein>
<evidence type="ECO:0000313" key="2">
    <source>
        <dbReference type="Proteomes" id="UP000760545"/>
    </source>
</evidence>
<keyword evidence="2" id="KW-1185">Reference proteome</keyword>
<reference evidence="1 2" key="1">
    <citation type="submission" date="2020-03" db="EMBL/GenBank/DDBJ databases">
        <title>Tamlana sp. nov, isolated from XXX.</title>
        <authorList>
            <person name="Cao W.R."/>
        </authorList>
    </citation>
    <scope>NUCLEOTIDE SEQUENCE [LARGE SCALE GENOMIC DNA]</scope>
    <source>
        <strain evidence="1 2">HST1-43</strain>
    </source>
</reference>
<feature type="non-terminal residue" evidence="1">
    <location>
        <position position="93"/>
    </location>
</feature>
<dbReference type="Proteomes" id="UP000760545">
    <property type="component" value="Unassembled WGS sequence"/>
</dbReference>